<evidence type="ECO:0000313" key="2">
    <source>
        <dbReference type="Proteomes" id="UP000228859"/>
    </source>
</evidence>
<comment type="caution">
    <text evidence="1">The sequence shown here is derived from an EMBL/GenBank/DDBJ whole genome shotgun (WGS) entry which is preliminary data.</text>
</comment>
<sequence>MKFLLFIILIIVPSFADSKQRLYNLYQQGNYLAACNLGFQGFPYHKGDEAYISLYAFSCLKADSIDRLAAPIMTLNQTKESRANAAYFSVIVMQKKLLMQALYDNKPIQNLKFPSSTYLLSKVFDLYLKNPQTEQFIKEYQDSSDTRLSYKLYASETNGQKSIAIDEYYDKILTFHHVY</sequence>
<dbReference type="AlphaFoldDB" id="A0A2D3WDS9"/>
<accession>A0A2D3WDS9</accession>
<dbReference type="Proteomes" id="UP000228859">
    <property type="component" value="Unassembled WGS sequence"/>
</dbReference>
<organism evidence="1 2">
    <name type="scientific">Sulfuricurvum kujiense</name>
    <dbReference type="NCBI Taxonomy" id="148813"/>
    <lineage>
        <taxon>Bacteria</taxon>
        <taxon>Pseudomonadati</taxon>
        <taxon>Campylobacterota</taxon>
        <taxon>Epsilonproteobacteria</taxon>
        <taxon>Campylobacterales</taxon>
        <taxon>Sulfurimonadaceae</taxon>
        <taxon>Sulfuricurvum</taxon>
    </lineage>
</organism>
<gene>
    <name evidence="1" type="ORF">CFH83_07980</name>
</gene>
<dbReference type="RefSeq" id="WP_294895270.1">
    <property type="nucleotide sequence ID" value="NZ_DLUI01000114.1"/>
</dbReference>
<protein>
    <submittedName>
        <fullName evidence="1">Uncharacterized protein</fullName>
    </submittedName>
</protein>
<name>A0A2D3WDS9_9BACT</name>
<proteinExistence type="predicted"/>
<dbReference type="EMBL" id="DLUI01000114">
    <property type="protein sequence ID" value="DAB38045.1"/>
    <property type="molecule type" value="Genomic_DNA"/>
</dbReference>
<reference evidence="1 2" key="1">
    <citation type="journal article" date="2017" name="Front. Microbiol.">
        <title>Comparative Genomic Analysis of the Class Epsilonproteobacteria and Proposed Reclassification to Epsilonbacteraeota (phyl. nov.).</title>
        <authorList>
            <person name="Waite D.W."/>
            <person name="Vanwonterghem I."/>
            <person name="Rinke C."/>
            <person name="Parks D.H."/>
            <person name="Zhang Y."/>
            <person name="Takai K."/>
            <person name="Sievert S.M."/>
            <person name="Simon J."/>
            <person name="Campbell B.J."/>
            <person name="Hanson T.E."/>
            <person name="Woyke T."/>
            <person name="Klotz M.G."/>
            <person name="Hugenholtz P."/>
        </authorList>
    </citation>
    <scope>NUCLEOTIDE SEQUENCE [LARGE SCALE GENOMIC DNA]</scope>
    <source>
        <strain evidence="1">UBA12443</strain>
    </source>
</reference>
<evidence type="ECO:0000313" key="1">
    <source>
        <dbReference type="EMBL" id="DAB38045.1"/>
    </source>
</evidence>